<dbReference type="Proteomes" id="UP000283210">
    <property type="component" value="Chromosome 17"/>
</dbReference>
<proteinExistence type="predicted"/>
<feature type="signal peptide" evidence="1">
    <location>
        <begin position="1"/>
        <end position="19"/>
    </location>
</feature>
<gene>
    <name evidence="2" type="ORF">OJAV_G00174550</name>
</gene>
<feature type="chain" id="PRO_5018746862" description="Secreted protein" evidence="1">
    <location>
        <begin position="20"/>
        <end position="93"/>
    </location>
</feature>
<organism evidence="2 3">
    <name type="scientific">Oryzias javanicus</name>
    <name type="common">Javanese ricefish</name>
    <name type="synonym">Aplocheilus javanicus</name>
    <dbReference type="NCBI Taxonomy" id="123683"/>
    <lineage>
        <taxon>Eukaryota</taxon>
        <taxon>Metazoa</taxon>
        <taxon>Chordata</taxon>
        <taxon>Craniata</taxon>
        <taxon>Vertebrata</taxon>
        <taxon>Euteleostomi</taxon>
        <taxon>Actinopterygii</taxon>
        <taxon>Neopterygii</taxon>
        <taxon>Teleostei</taxon>
        <taxon>Neoteleostei</taxon>
        <taxon>Acanthomorphata</taxon>
        <taxon>Ovalentaria</taxon>
        <taxon>Atherinomorphae</taxon>
        <taxon>Beloniformes</taxon>
        <taxon>Adrianichthyidae</taxon>
        <taxon>Oryziinae</taxon>
        <taxon>Oryzias</taxon>
    </lineage>
</organism>
<dbReference type="AlphaFoldDB" id="A0A3S2LV17"/>
<reference evidence="2 3" key="2">
    <citation type="submission" date="2019-01" db="EMBL/GenBank/DDBJ databases">
        <title>A chromosome length genome reference of the Java medaka (oryzias javanicus).</title>
        <authorList>
            <person name="Herpin A."/>
            <person name="Takehana Y."/>
            <person name="Naruse K."/>
            <person name="Ansai S."/>
            <person name="Kawaguchi M."/>
        </authorList>
    </citation>
    <scope>NUCLEOTIDE SEQUENCE [LARGE SCALE GENOMIC DNA]</scope>
    <source>
        <strain evidence="2">RS831</strain>
        <tissue evidence="2">Whole body</tissue>
    </source>
</reference>
<dbReference type="EMBL" id="CM012453">
    <property type="protein sequence ID" value="RVE61829.1"/>
    <property type="molecule type" value="Genomic_DNA"/>
</dbReference>
<keyword evidence="1" id="KW-0732">Signal</keyword>
<name>A0A3S2LV17_ORYJA</name>
<evidence type="ECO:0000313" key="2">
    <source>
        <dbReference type="EMBL" id="RVE61829.1"/>
    </source>
</evidence>
<sequence>MNRTLLFFLLARCQQIVKDTDFNISQHQTNQTISNTTAAMKPRGILTRSLQALDGRQHKLSMQATWQKSFTLKRRAASELLEREEEISCERAS</sequence>
<reference evidence="2 3" key="1">
    <citation type="submission" date="2018-11" db="EMBL/GenBank/DDBJ databases">
        <authorList>
            <person name="Lopez-Roques C."/>
            <person name="Donnadieu C."/>
            <person name="Bouchez O."/>
            <person name="Klopp C."/>
            <person name="Cabau C."/>
            <person name="Zahm M."/>
        </authorList>
    </citation>
    <scope>NUCLEOTIDE SEQUENCE [LARGE SCALE GENOMIC DNA]</scope>
    <source>
        <strain evidence="2">RS831</strain>
        <tissue evidence="2">Whole body</tissue>
    </source>
</reference>
<evidence type="ECO:0000313" key="3">
    <source>
        <dbReference type="Proteomes" id="UP000283210"/>
    </source>
</evidence>
<protein>
    <recommendedName>
        <fullName evidence="4">Secreted protein</fullName>
    </recommendedName>
</protein>
<evidence type="ECO:0000256" key="1">
    <source>
        <dbReference type="SAM" id="SignalP"/>
    </source>
</evidence>
<accession>A0A3S2LV17</accession>
<evidence type="ECO:0008006" key="4">
    <source>
        <dbReference type="Google" id="ProtNLM"/>
    </source>
</evidence>
<keyword evidence="3" id="KW-1185">Reference proteome</keyword>